<sequence length="152" mass="17620">MEITEDNKEILNAEVLKNGDLVAHSDISERVKLIGEFVKEIAESKNLKPSSLGRLINSTKQNVSDIYKRKTIDTELLLTLSIALDYNLFSFYDDKEPIASFRKAETLELEAKVDKLSVELKHTTEKLNLQEDTIRLLKEKEEYLKNKPRYLY</sequence>
<dbReference type="SUPFAM" id="SSF47413">
    <property type="entry name" value="lambda repressor-like DNA-binding domains"/>
    <property type="match status" value="1"/>
</dbReference>
<evidence type="ECO:0000313" key="2">
    <source>
        <dbReference type="Proteomes" id="UP001214530"/>
    </source>
</evidence>
<accession>A0AAJ6B5T5</accession>
<name>A0AAJ6B5T5_9SPHI</name>
<dbReference type="EMBL" id="CP119313">
    <property type="protein sequence ID" value="WEK17836.1"/>
    <property type="molecule type" value="Genomic_DNA"/>
</dbReference>
<dbReference type="Proteomes" id="UP001214530">
    <property type="component" value="Chromosome"/>
</dbReference>
<dbReference type="GO" id="GO:0003677">
    <property type="term" value="F:DNA binding"/>
    <property type="evidence" value="ECO:0007669"/>
    <property type="project" value="InterPro"/>
</dbReference>
<evidence type="ECO:0000313" key="1">
    <source>
        <dbReference type="EMBL" id="WEK17836.1"/>
    </source>
</evidence>
<proteinExistence type="predicted"/>
<gene>
    <name evidence="1" type="ORF">P0Y49_13615</name>
</gene>
<organism evidence="1 2">
    <name type="scientific">Candidatus Pedobacter colombiensis</name>
    <dbReference type="NCBI Taxonomy" id="3121371"/>
    <lineage>
        <taxon>Bacteria</taxon>
        <taxon>Pseudomonadati</taxon>
        <taxon>Bacteroidota</taxon>
        <taxon>Sphingobacteriia</taxon>
        <taxon>Sphingobacteriales</taxon>
        <taxon>Sphingobacteriaceae</taxon>
        <taxon>Pedobacter</taxon>
    </lineage>
</organism>
<reference evidence="1" key="1">
    <citation type="submission" date="2023-03" db="EMBL/GenBank/DDBJ databases">
        <title>Andean soil-derived lignocellulolytic bacterial consortium as a source of novel taxa and putative plastic-active enzymes.</title>
        <authorList>
            <person name="Diaz-Garcia L."/>
            <person name="Chuvochina M."/>
            <person name="Feuerriegel G."/>
            <person name="Bunk B."/>
            <person name="Sproer C."/>
            <person name="Streit W.R."/>
            <person name="Rodriguez L.M."/>
            <person name="Overmann J."/>
            <person name="Jimenez D.J."/>
        </authorList>
    </citation>
    <scope>NUCLEOTIDE SEQUENCE</scope>
    <source>
        <strain evidence="1">MAG 3858</strain>
    </source>
</reference>
<dbReference type="AlphaFoldDB" id="A0AAJ6B5T5"/>
<protein>
    <submittedName>
        <fullName evidence="1">Uncharacterized protein</fullName>
    </submittedName>
</protein>
<dbReference type="InterPro" id="IPR010982">
    <property type="entry name" value="Lambda_DNA-bd_dom_sf"/>
</dbReference>